<accession>A0A078RAK9</accession>
<dbReference type="Proteomes" id="UP000028134">
    <property type="component" value="Unassembled WGS sequence"/>
</dbReference>
<dbReference type="AlphaFoldDB" id="A0A078RAK9"/>
<evidence type="ECO:0000313" key="1">
    <source>
        <dbReference type="EMBL" id="KDS31676.1"/>
    </source>
</evidence>
<protein>
    <submittedName>
        <fullName evidence="1">Uncharacterized protein</fullName>
    </submittedName>
</protein>
<sequence length="49" mass="5817">MVNEANILIISEKTDAKWILIFRQKNKRTKKESQNKFSCHKLRTNSIVL</sequence>
<dbReference type="EMBL" id="JNHI01000007">
    <property type="protein sequence ID" value="KDS31676.1"/>
    <property type="molecule type" value="Genomic_DNA"/>
</dbReference>
<comment type="caution">
    <text evidence="1">The sequence shown here is derived from an EMBL/GenBank/DDBJ whole genome shotgun (WGS) entry which is preliminary data.</text>
</comment>
<evidence type="ECO:0000313" key="2">
    <source>
        <dbReference type="Proteomes" id="UP000028134"/>
    </source>
</evidence>
<name>A0A078RAK9_PHOVU</name>
<proteinExistence type="predicted"/>
<reference evidence="1 2" key="1">
    <citation type="submission" date="2014-04" db="EMBL/GenBank/DDBJ databases">
        <authorList>
            <person name="Sears C."/>
            <person name="Carroll K."/>
            <person name="Sack B.R."/>
            <person name="Qadri F."/>
            <person name="Myers L.L."/>
            <person name="Chung G.-T."/>
            <person name="Escheverria P."/>
            <person name="Fraser C.M."/>
            <person name="Sadzewicz L."/>
            <person name="Shefchek K.A."/>
            <person name="Tallon L."/>
            <person name="Das S.P."/>
            <person name="Daugherty S."/>
            <person name="Mongodin E.F."/>
        </authorList>
    </citation>
    <scope>NUCLEOTIDE SEQUENCE [LARGE SCALE GENOMIC DNA]</scope>
    <source>
        <strain evidence="2">3775 SL(B) 10 (iv)</strain>
    </source>
</reference>
<gene>
    <name evidence="1" type="ORF">M097_1660</name>
</gene>
<organism evidence="1 2">
    <name type="scientific">Phocaeicola vulgatus str. 3775 SL</name>
    <name type="common">B</name>
    <name type="synonym">iv</name>
    <dbReference type="NCBI Taxonomy" id="1339350"/>
    <lineage>
        <taxon>Bacteria</taxon>
        <taxon>Pseudomonadati</taxon>
        <taxon>Bacteroidota</taxon>
        <taxon>Bacteroidia</taxon>
        <taxon>Bacteroidales</taxon>
        <taxon>Bacteroidaceae</taxon>
        <taxon>Phocaeicola</taxon>
    </lineage>
</organism>